<dbReference type="InterPro" id="IPR058751">
    <property type="entry name" value="RDRP_helical"/>
</dbReference>
<sequence>MEEISSDLSNHCMVMGESQGHEDSPVMIAVDSPSDYLSPGGWNHDCVEVDNIVPVMASQANQMPMRYGERIQKLISIVPHGVMMLAESPRNGGPSELRNHIQTGRPKQETIPTDPRKESTSSRLQHVLRCLQGVGPLGHPLGPECAIMVPKPVPNDVVDDIFREIASSRITEYELRKKASLQMCALEELEFSKRFLILSYLCQNNLEDEAVLTVDYIKSLKFLSMAHFESQIWSRFGQKNFQPSNRTASDRAKNLDSDPSKTKVYHCNVEIRRDSIVNVLKGPYIENKRTHLQKVLGDDNILVVKFMGNPSDTNTDFYRHHYHKVAEDGIVLGLRRYHFFVYKDGGKEKKTKDDEQGKVKICTSSVRCYFIRTESGWRGDETCILFHKTIDQCRKLFMHIHTASTLAIYMKRFSLILSKTVTMNVDLSTVDVILIDDEPCRDERGVVIPDGGDLIHTNGTGFISENLAKKCPKGIIKGMKSQVCTLAPGFTACQFSLRNFSYYS</sequence>
<comment type="similarity">
    <text evidence="1">Belongs to the RdRP family.</text>
</comment>
<reference evidence="5" key="2">
    <citation type="journal article" date="2015" name="Data Brief">
        <title>Shoot transcriptome of the giant reed, Arundo donax.</title>
        <authorList>
            <person name="Barrero R.A."/>
            <person name="Guerrero F.D."/>
            <person name="Moolhuijzen P."/>
            <person name="Goolsby J.A."/>
            <person name="Tidwell J."/>
            <person name="Bellgard S.E."/>
            <person name="Bellgard M.I."/>
        </authorList>
    </citation>
    <scope>NUCLEOTIDE SEQUENCE</scope>
    <source>
        <tissue evidence="5">Shoot tissue taken approximately 20 cm above the soil surface</tissue>
    </source>
</reference>
<accession>A0A0A9GEN8</accession>
<dbReference type="EMBL" id="GBRH01176875">
    <property type="protein sequence ID" value="JAE21021.1"/>
    <property type="molecule type" value="Transcribed_RNA"/>
</dbReference>
<keyword evidence="1" id="KW-0548">Nucleotidyltransferase</keyword>
<reference evidence="5" key="1">
    <citation type="submission" date="2014-09" db="EMBL/GenBank/DDBJ databases">
        <authorList>
            <person name="Magalhaes I.L.F."/>
            <person name="Oliveira U."/>
            <person name="Santos F.R."/>
            <person name="Vidigal T.H.D.A."/>
            <person name="Brescovit A.D."/>
            <person name="Santos A.J."/>
        </authorList>
    </citation>
    <scope>NUCLEOTIDE SEQUENCE</scope>
    <source>
        <tissue evidence="5">Shoot tissue taken approximately 20 cm above the soil surface</tissue>
    </source>
</reference>
<dbReference type="GO" id="GO:0003723">
    <property type="term" value="F:RNA binding"/>
    <property type="evidence" value="ECO:0007669"/>
    <property type="project" value="UniProtKB-KW"/>
</dbReference>
<dbReference type="InterPro" id="IPR057596">
    <property type="entry name" value="RDRP_core"/>
</dbReference>
<dbReference type="AlphaFoldDB" id="A0A0A9GEN8"/>
<keyword evidence="1" id="KW-0943">RNA-mediated gene silencing</keyword>
<proteinExistence type="inferred from homology"/>
<dbReference type="PANTHER" id="PTHR23079:SF55">
    <property type="entry name" value="RNA-DIRECTED RNA POLYMERASE"/>
    <property type="match status" value="1"/>
</dbReference>
<dbReference type="Pfam" id="PF05183">
    <property type="entry name" value="RdRP"/>
    <property type="match status" value="1"/>
</dbReference>
<dbReference type="GO" id="GO:0031380">
    <property type="term" value="C:nuclear RNA-directed RNA polymerase complex"/>
    <property type="evidence" value="ECO:0007669"/>
    <property type="project" value="TreeGrafter"/>
</dbReference>
<keyword evidence="1" id="KW-0694">RNA-binding</keyword>
<comment type="function">
    <text evidence="1">Probably involved in the RNA silencing pathway and required for the generation of small interfering RNAs (siRNAs).</text>
</comment>
<feature type="domain" description="RDRP core" evidence="3">
    <location>
        <begin position="279"/>
        <end position="475"/>
    </location>
</feature>
<name>A0A0A9GEN8_ARUDO</name>
<organism evidence="5">
    <name type="scientific">Arundo donax</name>
    <name type="common">Giant reed</name>
    <name type="synonym">Donax arundinaceus</name>
    <dbReference type="NCBI Taxonomy" id="35708"/>
    <lineage>
        <taxon>Eukaryota</taxon>
        <taxon>Viridiplantae</taxon>
        <taxon>Streptophyta</taxon>
        <taxon>Embryophyta</taxon>
        <taxon>Tracheophyta</taxon>
        <taxon>Spermatophyta</taxon>
        <taxon>Magnoliopsida</taxon>
        <taxon>Liliopsida</taxon>
        <taxon>Poales</taxon>
        <taxon>Poaceae</taxon>
        <taxon>PACMAD clade</taxon>
        <taxon>Arundinoideae</taxon>
        <taxon>Arundineae</taxon>
        <taxon>Arundo</taxon>
    </lineage>
</organism>
<dbReference type="Pfam" id="PF26252">
    <property type="entry name" value="RdRP_helical"/>
    <property type="match status" value="1"/>
</dbReference>
<feature type="region of interest" description="Disordered" evidence="2">
    <location>
        <begin position="90"/>
        <end position="119"/>
    </location>
</feature>
<dbReference type="GO" id="GO:0003968">
    <property type="term" value="F:RNA-directed RNA polymerase activity"/>
    <property type="evidence" value="ECO:0007669"/>
    <property type="project" value="UniProtKB-KW"/>
</dbReference>
<evidence type="ECO:0000259" key="4">
    <source>
        <dbReference type="Pfam" id="PF26252"/>
    </source>
</evidence>
<evidence type="ECO:0000259" key="3">
    <source>
        <dbReference type="Pfam" id="PF05183"/>
    </source>
</evidence>
<comment type="catalytic activity">
    <reaction evidence="1">
        <text>RNA(n) + a ribonucleoside 5'-triphosphate = RNA(n+1) + diphosphate</text>
        <dbReference type="Rhea" id="RHEA:21248"/>
        <dbReference type="Rhea" id="RHEA-COMP:14527"/>
        <dbReference type="Rhea" id="RHEA-COMP:17342"/>
        <dbReference type="ChEBI" id="CHEBI:33019"/>
        <dbReference type="ChEBI" id="CHEBI:61557"/>
        <dbReference type="ChEBI" id="CHEBI:140395"/>
        <dbReference type="EC" id="2.7.7.48"/>
    </reaction>
</comment>
<evidence type="ECO:0000256" key="2">
    <source>
        <dbReference type="SAM" id="MobiDB-lite"/>
    </source>
</evidence>
<evidence type="ECO:0000256" key="1">
    <source>
        <dbReference type="RuleBase" id="RU363098"/>
    </source>
</evidence>
<dbReference type="PANTHER" id="PTHR23079">
    <property type="entry name" value="RNA-DEPENDENT RNA POLYMERASE"/>
    <property type="match status" value="1"/>
</dbReference>
<dbReference type="EC" id="2.7.7.48" evidence="1"/>
<dbReference type="InterPro" id="IPR007855">
    <property type="entry name" value="RDRP"/>
</dbReference>
<evidence type="ECO:0000313" key="5">
    <source>
        <dbReference type="EMBL" id="JAE21021.1"/>
    </source>
</evidence>
<protein>
    <recommendedName>
        <fullName evidence="1">RNA-dependent RNA polymerase</fullName>
        <ecNumber evidence="1">2.7.7.48</ecNumber>
    </recommendedName>
</protein>
<keyword evidence="1" id="KW-0696">RNA-directed RNA polymerase</keyword>
<dbReference type="GO" id="GO:0030422">
    <property type="term" value="P:siRNA processing"/>
    <property type="evidence" value="ECO:0007669"/>
    <property type="project" value="TreeGrafter"/>
</dbReference>
<feature type="domain" description="RDRP helical" evidence="4">
    <location>
        <begin position="182"/>
        <end position="247"/>
    </location>
</feature>
<keyword evidence="1" id="KW-0808">Transferase</keyword>